<evidence type="ECO:0000313" key="3">
    <source>
        <dbReference type="EMBL" id="GFH08562.1"/>
    </source>
</evidence>
<dbReference type="GO" id="GO:0070072">
    <property type="term" value="P:vacuolar proton-transporting V-type ATPase complex assembly"/>
    <property type="evidence" value="ECO:0007669"/>
    <property type="project" value="InterPro"/>
</dbReference>
<gene>
    <name evidence="3" type="ORF">HaLaN_03542</name>
</gene>
<feature type="compositionally biased region" description="Polar residues" evidence="2">
    <location>
        <begin position="88"/>
        <end position="102"/>
    </location>
</feature>
<reference evidence="3 4" key="1">
    <citation type="submission" date="2020-02" db="EMBL/GenBank/DDBJ databases">
        <title>Draft genome sequence of Haematococcus lacustris strain NIES-144.</title>
        <authorList>
            <person name="Morimoto D."/>
            <person name="Nakagawa S."/>
            <person name="Yoshida T."/>
            <person name="Sawayama S."/>
        </authorList>
    </citation>
    <scope>NUCLEOTIDE SEQUENCE [LARGE SCALE GENOMIC DNA]</scope>
    <source>
        <strain evidence="3 4">NIES-144</strain>
    </source>
</reference>
<feature type="region of interest" description="Disordered" evidence="2">
    <location>
        <begin position="83"/>
        <end position="126"/>
    </location>
</feature>
<dbReference type="PANTHER" id="PTHR31996:SF2">
    <property type="entry name" value="COILED-COIL DOMAIN-CONTAINING PROTEIN 115"/>
    <property type="match status" value="1"/>
</dbReference>
<comment type="caution">
    <text evidence="3">The sequence shown here is derived from an EMBL/GenBank/DDBJ whole genome shotgun (WGS) entry which is preliminary data.</text>
</comment>
<protein>
    <recommendedName>
        <fullName evidence="1">Vacuolar ATPase assembly protein VMA22</fullName>
    </recommendedName>
</protein>
<feature type="non-terminal residue" evidence="3">
    <location>
        <position position="1"/>
    </location>
</feature>
<dbReference type="EMBL" id="BLLF01000168">
    <property type="protein sequence ID" value="GFH08562.1"/>
    <property type="molecule type" value="Genomic_DNA"/>
</dbReference>
<dbReference type="GO" id="GO:0051082">
    <property type="term" value="F:unfolded protein binding"/>
    <property type="evidence" value="ECO:0007669"/>
    <property type="project" value="TreeGrafter"/>
</dbReference>
<evidence type="ECO:0000256" key="1">
    <source>
        <dbReference type="ARBA" id="ARBA00093634"/>
    </source>
</evidence>
<evidence type="ECO:0000313" key="4">
    <source>
        <dbReference type="Proteomes" id="UP000485058"/>
    </source>
</evidence>
<sequence>MEAREAAFIAMMDAAEMYTLKRQALEASLKKGIFNISQARYAMGGRALGQTQYDMESMLASVHVLLEPGQGLEHAPVSMKLMMEEPCSANSSRPQQLGSGPQTHPKAREGSPEQEGEGPCQGKDPLRWFGVLVPPALRAAQAEFRA</sequence>
<evidence type="ECO:0000256" key="2">
    <source>
        <dbReference type="SAM" id="MobiDB-lite"/>
    </source>
</evidence>
<feature type="non-terminal residue" evidence="3">
    <location>
        <position position="146"/>
    </location>
</feature>
<accession>A0A699YZR4</accession>
<dbReference type="PANTHER" id="PTHR31996">
    <property type="entry name" value="COILED-COIL DOMAIN-CONTAINING PROTEIN 115"/>
    <property type="match status" value="1"/>
</dbReference>
<name>A0A699YZR4_HAELA</name>
<dbReference type="Proteomes" id="UP000485058">
    <property type="component" value="Unassembled WGS sequence"/>
</dbReference>
<organism evidence="3 4">
    <name type="scientific">Haematococcus lacustris</name>
    <name type="common">Green alga</name>
    <name type="synonym">Haematococcus pluvialis</name>
    <dbReference type="NCBI Taxonomy" id="44745"/>
    <lineage>
        <taxon>Eukaryota</taxon>
        <taxon>Viridiplantae</taxon>
        <taxon>Chlorophyta</taxon>
        <taxon>core chlorophytes</taxon>
        <taxon>Chlorophyceae</taxon>
        <taxon>CS clade</taxon>
        <taxon>Chlamydomonadales</taxon>
        <taxon>Haematococcaceae</taxon>
        <taxon>Haematococcus</taxon>
    </lineage>
</organism>
<dbReference type="InterPro" id="IPR040357">
    <property type="entry name" value="Vma22/CCDC115"/>
</dbReference>
<dbReference type="Pfam" id="PF21730">
    <property type="entry name" value="Vma22_CCDC115"/>
    <property type="match status" value="1"/>
</dbReference>
<dbReference type="AlphaFoldDB" id="A0A699YZR4"/>
<proteinExistence type="predicted"/>
<keyword evidence="4" id="KW-1185">Reference proteome</keyword>